<protein>
    <submittedName>
        <fullName evidence="1">Uncharacterized protein</fullName>
    </submittedName>
</protein>
<dbReference type="AlphaFoldDB" id="A0A2G8RY35"/>
<sequence length="130" mass="14110">MPCKPSVFDAEQWDRPHHVAPAGPHHPSATMTFQESVGFVQTRDVSSLRIGCEFVSLFEGTSFDSLKDVDVIGVLTANRYDVSVGGGIDGGVYFRYESCYSAVTGAIMLRLLAPWLRRSSSAYLGYAGLG</sequence>
<dbReference type="Proteomes" id="UP000230002">
    <property type="component" value="Unassembled WGS sequence"/>
</dbReference>
<reference evidence="1 2" key="1">
    <citation type="journal article" date="2015" name="Sci. Rep.">
        <title>Chromosome-level genome map provides insights into diverse defense mechanisms in the medicinal fungus Ganoderma sinense.</title>
        <authorList>
            <person name="Zhu Y."/>
            <person name="Xu J."/>
            <person name="Sun C."/>
            <person name="Zhou S."/>
            <person name="Xu H."/>
            <person name="Nelson D.R."/>
            <person name="Qian J."/>
            <person name="Song J."/>
            <person name="Luo H."/>
            <person name="Xiang L."/>
            <person name="Li Y."/>
            <person name="Xu Z."/>
            <person name="Ji A."/>
            <person name="Wang L."/>
            <person name="Lu S."/>
            <person name="Hayward A."/>
            <person name="Sun W."/>
            <person name="Li X."/>
            <person name="Schwartz D.C."/>
            <person name="Wang Y."/>
            <person name="Chen S."/>
        </authorList>
    </citation>
    <scope>NUCLEOTIDE SEQUENCE [LARGE SCALE GENOMIC DNA]</scope>
    <source>
        <strain evidence="1 2">ZZ0214-1</strain>
    </source>
</reference>
<gene>
    <name evidence="1" type="ORF">GSI_12182</name>
</gene>
<evidence type="ECO:0000313" key="2">
    <source>
        <dbReference type="Proteomes" id="UP000230002"/>
    </source>
</evidence>
<dbReference type="EMBL" id="AYKW01000045">
    <property type="protein sequence ID" value="PIL26425.1"/>
    <property type="molecule type" value="Genomic_DNA"/>
</dbReference>
<accession>A0A2G8RY35</accession>
<name>A0A2G8RY35_9APHY</name>
<keyword evidence="2" id="KW-1185">Reference proteome</keyword>
<comment type="caution">
    <text evidence="1">The sequence shown here is derived from an EMBL/GenBank/DDBJ whole genome shotgun (WGS) entry which is preliminary data.</text>
</comment>
<proteinExistence type="predicted"/>
<evidence type="ECO:0000313" key="1">
    <source>
        <dbReference type="EMBL" id="PIL26425.1"/>
    </source>
</evidence>
<organism evidence="1 2">
    <name type="scientific">Ganoderma sinense ZZ0214-1</name>
    <dbReference type="NCBI Taxonomy" id="1077348"/>
    <lineage>
        <taxon>Eukaryota</taxon>
        <taxon>Fungi</taxon>
        <taxon>Dikarya</taxon>
        <taxon>Basidiomycota</taxon>
        <taxon>Agaricomycotina</taxon>
        <taxon>Agaricomycetes</taxon>
        <taxon>Polyporales</taxon>
        <taxon>Polyporaceae</taxon>
        <taxon>Ganoderma</taxon>
    </lineage>
</organism>